<dbReference type="Proteomes" id="UP000256941">
    <property type="component" value="Unassembled WGS sequence"/>
</dbReference>
<proteinExistence type="predicted"/>
<comment type="caution">
    <text evidence="1">The sequence shown here is derived from an EMBL/GenBank/DDBJ whole genome shotgun (WGS) entry which is preliminary data.</text>
</comment>
<accession>A0A3D9XL37</accession>
<name>A0A3D9XL37_PARVE</name>
<dbReference type="EMBL" id="QTUJ01000002">
    <property type="protein sequence ID" value="REF70348.1"/>
    <property type="molecule type" value="Genomic_DNA"/>
</dbReference>
<dbReference type="AlphaFoldDB" id="A0A3D9XL37"/>
<organism evidence="1 2">
    <name type="scientific">Paracoccus versutus</name>
    <name type="common">Thiobacillus versutus</name>
    <dbReference type="NCBI Taxonomy" id="34007"/>
    <lineage>
        <taxon>Bacteria</taxon>
        <taxon>Pseudomonadati</taxon>
        <taxon>Pseudomonadota</taxon>
        <taxon>Alphaproteobacteria</taxon>
        <taxon>Rhodobacterales</taxon>
        <taxon>Paracoccaceae</taxon>
        <taxon>Paracoccus</taxon>
    </lineage>
</organism>
<dbReference type="RefSeq" id="WP_116222277.1">
    <property type="nucleotide sequence ID" value="NZ_CP038197.1"/>
</dbReference>
<evidence type="ECO:0000313" key="1">
    <source>
        <dbReference type="EMBL" id="REF70348.1"/>
    </source>
</evidence>
<sequence>MRTRIEKLSDQLHQELERIRDYCSPADNQGALRIAWEAAPDADVRIATAITRLSLEEILYLVCDQRKEEMFMEMVRECVDDHIWTKEVSDRLGPVHDLSPSL</sequence>
<gene>
    <name evidence="1" type="ORF">BDD41_3079</name>
</gene>
<reference evidence="1 2" key="1">
    <citation type="submission" date="2018-08" db="EMBL/GenBank/DDBJ databases">
        <title>Genomic Encyclopedia of Archaeal and Bacterial Type Strains, Phase II (KMG-II): from individual species to whole genera.</title>
        <authorList>
            <person name="Goeker M."/>
        </authorList>
    </citation>
    <scope>NUCLEOTIDE SEQUENCE [LARGE SCALE GENOMIC DNA]</scope>
    <source>
        <strain evidence="1 2">DSM 17099</strain>
    </source>
</reference>
<evidence type="ECO:0000313" key="2">
    <source>
        <dbReference type="Proteomes" id="UP000256941"/>
    </source>
</evidence>
<protein>
    <submittedName>
        <fullName evidence="1">Uncharacterized protein</fullName>
    </submittedName>
</protein>